<accession>A0A7K3VWI1</accession>
<protein>
    <recommendedName>
        <fullName evidence="1">Antitoxin FitA-like ribbon-helix-helix domain-containing protein</fullName>
    </recommendedName>
</protein>
<keyword evidence="3" id="KW-1185">Reference proteome</keyword>
<reference evidence="2 3" key="1">
    <citation type="submission" date="2020-02" db="EMBL/GenBank/DDBJ databases">
        <title>Geodermatophilus sabuli CPCC 205279 I12A-02694.</title>
        <authorList>
            <person name="Jiang Z."/>
        </authorList>
    </citation>
    <scope>NUCLEOTIDE SEQUENCE [LARGE SCALE GENOMIC DNA]</scope>
    <source>
        <strain evidence="2 3">I12A-02694</strain>
    </source>
</reference>
<dbReference type="SUPFAM" id="SSF47598">
    <property type="entry name" value="Ribbon-helix-helix"/>
    <property type="match status" value="1"/>
</dbReference>
<proteinExistence type="predicted"/>
<dbReference type="GO" id="GO:0006355">
    <property type="term" value="P:regulation of DNA-templated transcription"/>
    <property type="evidence" value="ECO:0007669"/>
    <property type="project" value="InterPro"/>
</dbReference>
<gene>
    <name evidence="2" type="ORF">GCU56_03830</name>
</gene>
<dbReference type="Pfam" id="PF22513">
    <property type="entry name" value="FitA-like_RHH"/>
    <property type="match status" value="1"/>
</dbReference>
<dbReference type="EMBL" id="JAAGWF010000005">
    <property type="protein sequence ID" value="NEK57001.1"/>
    <property type="molecule type" value="Genomic_DNA"/>
</dbReference>
<evidence type="ECO:0000259" key="1">
    <source>
        <dbReference type="Pfam" id="PF22513"/>
    </source>
</evidence>
<name>A0A7K3VWI1_9ACTN</name>
<sequence length="78" mass="8687">MPVSMTIRDVPDETRDVLAARAARAGQSLQEYVRAELTALAARPSPDDLWDRVRSRVRATGTRVPADVVLEARDADRR</sequence>
<dbReference type="RefSeq" id="WP_163480197.1">
    <property type="nucleotide sequence ID" value="NZ_JAAGWF010000005.1"/>
</dbReference>
<comment type="caution">
    <text evidence="2">The sequence shown here is derived from an EMBL/GenBank/DDBJ whole genome shotgun (WGS) entry which is preliminary data.</text>
</comment>
<organism evidence="2 3">
    <name type="scientific">Geodermatophilus sabuli</name>
    <dbReference type="NCBI Taxonomy" id="1564158"/>
    <lineage>
        <taxon>Bacteria</taxon>
        <taxon>Bacillati</taxon>
        <taxon>Actinomycetota</taxon>
        <taxon>Actinomycetes</taxon>
        <taxon>Geodermatophilales</taxon>
        <taxon>Geodermatophilaceae</taxon>
        <taxon>Geodermatophilus</taxon>
    </lineage>
</organism>
<dbReference type="InterPro" id="IPR053853">
    <property type="entry name" value="FitA-like_RHH"/>
</dbReference>
<dbReference type="InterPro" id="IPR010985">
    <property type="entry name" value="Ribbon_hlx_hlx"/>
</dbReference>
<dbReference type="Proteomes" id="UP000470246">
    <property type="component" value="Unassembled WGS sequence"/>
</dbReference>
<evidence type="ECO:0000313" key="3">
    <source>
        <dbReference type="Proteomes" id="UP000470246"/>
    </source>
</evidence>
<feature type="domain" description="Antitoxin FitA-like ribbon-helix-helix" evidence="1">
    <location>
        <begin position="4"/>
        <end position="40"/>
    </location>
</feature>
<dbReference type="AlphaFoldDB" id="A0A7K3VWI1"/>
<evidence type="ECO:0000313" key="2">
    <source>
        <dbReference type="EMBL" id="NEK57001.1"/>
    </source>
</evidence>